<organism evidence="2 3">
    <name type="scientific">Mya arenaria</name>
    <name type="common">Soft-shell clam</name>
    <dbReference type="NCBI Taxonomy" id="6604"/>
    <lineage>
        <taxon>Eukaryota</taxon>
        <taxon>Metazoa</taxon>
        <taxon>Spiralia</taxon>
        <taxon>Lophotrochozoa</taxon>
        <taxon>Mollusca</taxon>
        <taxon>Bivalvia</taxon>
        <taxon>Autobranchia</taxon>
        <taxon>Heteroconchia</taxon>
        <taxon>Euheterodonta</taxon>
        <taxon>Imparidentia</taxon>
        <taxon>Neoheterodontei</taxon>
        <taxon>Myida</taxon>
        <taxon>Myoidea</taxon>
        <taxon>Myidae</taxon>
        <taxon>Mya</taxon>
    </lineage>
</organism>
<keyword evidence="3" id="KW-1185">Reference proteome</keyword>
<keyword evidence="1" id="KW-0472">Membrane</keyword>
<reference evidence="2" key="1">
    <citation type="submission" date="2022-11" db="EMBL/GenBank/DDBJ databases">
        <title>Centuries of genome instability and evolution in soft-shell clam transmissible cancer (bioRxiv).</title>
        <authorList>
            <person name="Hart S.F.M."/>
            <person name="Yonemitsu M.A."/>
            <person name="Giersch R.M."/>
            <person name="Beal B.F."/>
            <person name="Arriagada G."/>
            <person name="Davis B.W."/>
            <person name="Ostrander E.A."/>
            <person name="Goff S.P."/>
            <person name="Metzger M.J."/>
        </authorList>
    </citation>
    <scope>NUCLEOTIDE SEQUENCE</scope>
    <source>
        <strain evidence="2">MELC-2E11</strain>
        <tissue evidence="2">Siphon/mantle</tissue>
    </source>
</reference>
<gene>
    <name evidence="2" type="ORF">MAR_033754</name>
</gene>
<evidence type="ECO:0000313" key="3">
    <source>
        <dbReference type="Proteomes" id="UP001164746"/>
    </source>
</evidence>
<keyword evidence="1" id="KW-1133">Transmembrane helix</keyword>
<sequence>MNPYVNGGLALVVLAEVLAILSTALPYWFQVSVVNEEVTNAGLFEACGSQPGIGSICVAYGGQVQFGSDIVLFYTLLSFTDLQVVKLKFA</sequence>
<feature type="transmembrane region" description="Helical" evidence="1">
    <location>
        <begin position="7"/>
        <end position="29"/>
    </location>
</feature>
<name>A0ABY7GCX8_MYAAR</name>
<proteinExistence type="predicted"/>
<dbReference type="Gene3D" id="1.20.140.150">
    <property type="match status" value="1"/>
</dbReference>
<evidence type="ECO:0000313" key="2">
    <source>
        <dbReference type="EMBL" id="WAR31212.1"/>
    </source>
</evidence>
<keyword evidence="1" id="KW-0812">Transmembrane</keyword>
<dbReference type="Proteomes" id="UP001164746">
    <property type="component" value="Chromosome 17"/>
</dbReference>
<dbReference type="EMBL" id="CP111028">
    <property type="protein sequence ID" value="WAR31212.1"/>
    <property type="molecule type" value="Genomic_DNA"/>
</dbReference>
<protein>
    <submittedName>
        <fullName evidence="2">Uncharacterized protein</fullName>
    </submittedName>
</protein>
<accession>A0ABY7GCX8</accession>
<evidence type="ECO:0000256" key="1">
    <source>
        <dbReference type="SAM" id="Phobius"/>
    </source>
</evidence>